<evidence type="ECO:0000259" key="6">
    <source>
        <dbReference type="PROSITE" id="PS50929"/>
    </source>
</evidence>
<keyword evidence="2 5" id="KW-0812">Transmembrane</keyword>
<sequence>MTAQKTEQGWARRLTRYCWRYRRNVLLALGSSLAGMAVTALVPLVPKLIIDDVIGSHSRPLAPWATLLIVAAVAVYALTYIRRFYGG</sequence>
<dbReference type="InterPro" id="IPR036640">
    <property type="entry name" value="ABC1_TM_sf"/>
</dbReference>
<comment type="caution">
    <text evidence="7">The sequence shown here is derived from an EMBL/GenBank/DDBJ whole genome shotgun (WGS) entry which is preliminary data.</text>
</comment>
<name>A0ABR5JAS3_9ACTN</name>
<protein>
    <recommendedName>
        <fullName evidence="6">ABC transmembrane type-1 domain-containing protein</fullName>
    </recommendedName>
</protein>
<evidence type="ECO:0000256" key="3">
    <source>
        <dbReference type="ARBA" id="ARBA00022989"/>
    </source>
</evidence>
<evidence type="ECO:0000313" key="7">
    <source>
        <dbReference type="EMBL" id="KOG90462.1"/>
    </source>
</evidence>
<feature type="transmembrane region" description="Helical" evidence="5">
    <location>
        <begin position="21"/>
        <end position="41"/>
    </location>
</feature>
<feature type="domain" description="ABC transmembrane type-1" evidence="6">
    <location>
        <begin position="26"/>
        <end position="87"/>
    </location>
</feature>
<keyword evidence="4 5" id="KW-0472">Membrane</keyword>
<proteinExistence type="predicted"/>
<evidence type="ECO:0000256" key="1">
    <source>
        <dbReference type="ARBA" id="ARBA00004651"/>
    </source>
</evidence>
<evidence type="ECO:0000256" key="4">
    <source>
        <dbReference type="ARBA" id="ARBA00023136"/>
    </source>
</evidence>
<accession>A0ABR5JAS3</accession>
<dbReference type="Gene3D" id="1.20.1560.10">
    <property type="entry name" value="ABC transporter type 1, transmembrane domain"/>
    <property type="match status" value="1"/>
</dbReference>
<organism evidence="7 8">
    <name type="scientific">Streptomyces varsoviensis</name>
    <dbReference type="NCBI Taxonomy" id="67373"/>
    <lineage>
        <taxon>Bacteria</taxon>
        <taxon>Bacillati</taxon>
        <taxon>Actinomycetota</taxon>
        <taxon>Actinomycetes</taxon>
        <taxon>Kitasatosporales</taxon>
        <taxon>Streptomycetaceae</taxon>
        <taxon>Streptomyces</taxon>
    </lineage>
</organism>
<evidence type="ECO:0000256" key="5">
    <source>
        <dbReference type="SAM" id="Phobius"/>
    </source>
</evidence>
<dbReference type="InterPro" id="IPR011527">
    <property type="entry name" value="ABC1_TM_dom"/>
</dbReference>
<evidence type="ECO:0000313" key="8">
    <source>
        <dbReference type="Proteomes" id="UP000037020"/>
    </source>
</evidence>
<keyword evidence="3 5" id="KW-1133">Transmembrane helix</keyword>
<evidence type="ECO:0000256" key="2">
    <source>
        <dbReference type="ARBA" id="ARBA00022692"/>
    </source>
</evidence>
<feature type="transmembrane region" description="Helical" evidence="5">
    <location>
        <begin position="61"/>
        <end position="81"/>
    </location>
</feature>
<dbReference type="Proteomes" id="UP000037020">
    <property type="component" value="Unassembled WGS sequence"/>
</dbReference>
<dbReference type="SUPFAM" id="SSF90123">
    <property type="entry name" value="ABC transporter transmembrane region"/>
    <property type="match status" value="1"/>
</dbReference>
<dbReference type="PROSITE" id="PS50929">
    <property type="entry name" value="ABC_TM1F"/>
    <property type="match status" value="1"/>
</dbReference>
<reference evidence="7 8" key="1">
    <citation type="submission" date="2015-07" db="EMBL/GenBank/DDBJ databases">
        <authorList>
            <person name="Ju K.-S."/>
            <person name="Doroghazi J.R."/>
            <person name="Metcalf W.W."/>
        </authorList>
    </citation>
    <scope>NUCLEOTIDE SEQUENCE [LARGE SCALE GENOMIC DNA]</scope>
    <source>
        <strain evidence="7 8">NRRL B-3589</strain>
    </source>
</reference>
<comment type="subcellular location">
    <subcellularLocation>
        <location evidence="1">Cell membrane</location>
        <topology evidence="1">Multi-pass membrane protein</topology>
    </subcellularLocation>
</comment>
<feature type="non-terminal residue" evidence="7">
    <location>
        <position position="87"/>
    </location>
</feature>
<dbReference type="EMBL" id="LGUT01000716">
    <property type="protein sequence ID" value="KOG90462.1"/>
    <property type="molecule type" value="Genomic_DNA"/>
</dbReference>
<keyword evidence="8" id="KW-1185">Reference proteome</keyword>
<gene>
    <name evidence="7" type="ORF">ADK38_08650</name>
</gene>